<dbReference type="PROSITE" id="PS50309">
    <property type="entry name" value="DC"/>
    <property type="match status" value="1"/>
</dbReference>
<dbReference type="InterPro" id="IPR036392">
    <property type="entry name" value="PLAT/LH2_dom_sf"/>
</dbReference>
<keyword evidence="5" id="KW-1185">Reference proteome</keyword>
<dbReference type="Gene3D" id="2.60.60.20">
    <property type="entry name" value="PLAT/LH2 domain"/>
    <property type="match status" value="3"/>
</dbReference>
<dbReference type="InterPro" id="IPR052970">
    <property type="entry name" value="Inner_ear_hair_cell_LOXHD"/>
</dbReference>
<dbReference type="GO" id="GO:0035556">
    <property type="term" value="P:intracellular signal transduction"/>
    <property type="evidence" value="ECO:0007669"/>
    <property type="project" value="InterPro"/>
</dbReference>
<comment type="caution">
    <text evidence="1">Lacks conserved residue(s) required for the propagation of feature annotation.</text>
</comment>
<dbReference type="PROSITE" id="PS50095">
    <property type="entry name" value="PLAT"/>
    <property type="match status" value="4"/>
</dbReference>
<dbReference type="InParanoid" id="H2XXL5"/>
<dbReference type="InterPro" id="IPR003533">
    <property type="entry name" value="Doublecortin_dom"/>
</dbReference>
<evidence type="ECO:0000313" key="4">
    <source>
        <dbReference type="Ensembl" id="ENSCINP00000034399.1"/>
    </source>
</evidence>
<accession>H2XXL5</accession>
<dbReference type="SUPFAM" id="SSF50353">
    <property type="entry name" value="Cytokine"/>
    <property type="match status" value="2"/>
</dbReference>
<reference evidence="5" key="1">
    <citation type="journal article" date="2002" name="Science">
        <title>The draft genome of Ciona intestinalis: insights into chordate and vertebrate origins.</title>
        <authorList>
            <person name="Dehal P."/>
            <person name="Satou Y."/>
            <person name="Campbell R.K."/>
            <person name="Chapman J."/>
            <person name="Degnan B."/>
            <person name="De Tomaso A."/>
            <person name="Davidson B."/>
            <person name="Di Gregorio A."/>
            <person name="Gelpke M."/>
            <person name="Goodstein D.M."/>
            <person name="Harafuji N."/>
            <person name="Hastings K.E."/>
            <person name="Ho I."/>
            <person name="Hotta K."/>
            <person name="Huang W."/>
            <person name="Kawashima T."/>
            <person name="Lemaire P."/>
            <person name="Martinez D."/>
            <person name="Meinertzhagen I.A."/>
            <person name="Necula S."/>
            <person name="Nonaka M."/>
            <person name="Putnam N."/>
            <person name="Rash S."/>
            <person name="Saiga H."/>
            <person name="Satake M."/>
            <person name="Terry A."/>
            <person name="Yamada L."/>
            <person name="Wang H.G."/>
            <person name="Awazu S."/>
            <person name="Azumi K."/>
            <person name="Boore J."/>
            <person name="Branno M."/>
            <person name="Chin-Bow S."/>
            <person name="DeSantis R."/>
            <person name="Doyle S."/>
            <person name="Francino P."/>
            <person name="Keys D.N."/>
            <person name="Haga S."/>
            <person name="Hayashi H."/>
            <person name="Hino K."/>
            <person name="Imai K.S."/>
            <person name="Inaba K."/>
            <person name="Kano S."/>
            <person name="Kobayashi K."/>
            <person name="Kobayashi M."/>
            <person name="Lee B.I."/>
            <person name="Makabe K.W."/>
            <person name="Manohar C."/>
            <person name="Matassi G."/>
            <person name="Medina M."/>
            <person name="Mochizuki Y."/>
            <person name="Mount S."/>
            <person name="Morishita T."/>
            <person name="Miura S."/>
            <person name="Nakayama A."/>
            <person name="Nishizaka S."/>
            <person name="Nomoto H."/>
            <person name="Ohta F."/>
            <person name="Oishi K."/>
            <person name="Rigoutsos I."/>
            <person name="Sano M."/>
            <person name="Sasaki A."/>
            <person name="Sasakura Y."/>
            <person name="Shoguchi E."/>
            <person name="Shin-i T."/>
            <person name="Spagnuolo A."/>
            <person name="Stainier D."/>
            <person name="Suzuki M.M."/>
            <person name="Tassy O."/>
            <person name="Takatori N."/>
            <person name="Tokuoka M."/>
            <person name="Yagi K."/>
            <person name="Yoshizaki F."/>
            <person name="Wada S."/>
            <person name="Zhang C."/>
            <person name="Hyatt P.D."/>
            <person name="Larimer F."/>
            <person name="Detter C."/>
            <person name="Doggett N."/>
            <person name="Glavina T."/>
            <person name="Hawkins T."/>
            <person name="Richardson P."/>
            <person name="Lucas S."/>
            <person name="Kohara Y."/>
            <person name="Levine M."/>
            <person name="Satoh N."/>
            <person name="Rokhsar D.S."/>
        </authorList>
    </citation>
    <scope>NUCLEOTIDE SEQUENCE [LARGE SCALE GENOMIC DNA]</scope>
</reference>
<dbReference type="Ensembl" id="ENSCINT00000031602.1">
    <property type="protein sequence ID" value="ENSCINP00000034399.1"/>
    <property type="gene ID" value="ENSCING00000018397.1"/>
</dbReference>
<evidence type="ECO:0000313" key="5">
    <source>
        <dbReference type="Proteomes" id="UP000008144"/>
    </source>
</evidence>
<evidence type="ECO:0000259" key="2">
    <source>
        <dbReference type="PROSITE" id="PS50095"/>
    </source>
</evidence>
<dbReference type="SUPFAM" id="SSF89837">
    <property type="entry name" value="Doublecortin (DC)"/>
    <property type="match status" value="1"/>
</dbReference>
<organism evidence="4 5">
    <name type="scientific">Ciona intestinalis</name>
    <name type="common">Transparent sea squirt</name>
    <name type="synonym">Ascidia intestinalis</name>
    <dbReference type="NCBI Taxonomy" id="7719"/>
    <lineage>
        <taxon>Eukaryota</taxon>
        <taxon>Metazoa</taxon>
        <taxon>Chordata</taxon>
        <taxon>Tunicata</taxon>
        <taxon>Ascidiacea</taxon>
        <taxon>Phlebobranchia</taxon>
        <taxon>Cionidae</taxon>
        <taxon>Ciona</taxon>
    </lineage>
</organism>
<evidence type="ECO:0000256" key="1">
    <source>
        <dbReference type="PROSITE-ProRule" id="PRU00152"/>
    </source>
</evidence>
<dbReference type="InterPro" id="IPR036572">
    <property type="entry name" value="Doublecortin_dom_sf"/>
</dbReference>
<dbReference type="PANTHER" id="PTHR45901">
    <property type="entry name" value="PROTEIN CBG12474"/>
    <property type="match status" value="1"/>
</dbReference>
<dbReference type="Gene3D" id="2.40.180.10">
    <property type="entry name" value="Catalase core domain"/>
    <property type="match status" value="1"/>
</dbReference>
<dbReference type="PANTHER" id="PTHR45901:SF7">
    <property type="entry name" value="OXYGEN-REGULATED PROTEIN 1"/>
    <property type="match status" value="1"/>
</dbReference>
<dbReference type="SUPFAM" id="SSF49723">
    <property type="entry name" value="Lipase/lipooxygenase domain (PLAT/LH2 domain)"/>
    <property type="match status" value="4"/>
</dbReference>
<dbReference type="SMART" id="SM00308">
    <property type="entry name" value="LH2"/>
    <property type="match status" value="3"/>
</dbReference>
<dbReference type="CDD" id="cd01756">
    <property type="entry name" value="PLAT_repeat"/>
    <property type="match status" value="3"/>
</dbReference>
<reference evidence="4" key="4">
    <citation type="submission" date="2025-09" db="UniProtKB">
        <authorList>
            <consortium name="Ensembl"/>
        </authorList>
    </citation>
    <scope>IDENTIFICATION</scope>
</reference>
<dbReference type="CDD" id="cd23312">
    <property type="entry name" value="beta-trefoil_FGF_RP1"/>
    <property type="match status" value="2"/>
</dbReference>
<dbReference type="AlphaFoldDB" id="H2XXL5"/>
<feature type="domain" description="PLAT" evidence="2">
    <location>
        <begin position="792"/>
        <end position="912"/>
    </location>
</feature>
<proteinExistence type="predicted"/>
<reference evidence="4" key="3">
    <citation type="submission" date="2025-08" db="UniProtKB">
        <authorList>
            <consortium name="Ensembl"/>
        </authorList>
    </citation>
    <scope>IDENTIFICATION</scope>
</reference>
<dbReference type="InterPro" id="IPR008996">
    <property type="entry name" value="IL1/FGF"/>
</dbReference>
<dbReference type="Gene3D" id="2.80.10.50">
    <property type="match status" value="2"/>
</dbReference>
<dbReference type="Gene3D" id="3.10.20.230">
    <property type="entry name" value="Doublecortin domain"/>
    <property type="match status" value="1"/>
</dbReference>
<dbReference type="HOGENOM" id="CLU_291982_0_0_1"/>
<dbReference type="OMA" id="HEYAFFC"/>
<evidence type="ECO:0000259" key="3">
    <source>
        <dbReference type="PROSITE" id="PS50309"/>
    </source>
</evidence>
<feature type="domain" description="PLAT" evidence="2">
    <location>
        <begin position="74"/>
        <end position="190"/>
    </location>
</feature>
<dbReference type="InterPro" id="IPR001024">
    <property type="entry name" value="PLAT/LH2_dom"/>
</dbReference>
<feature type="domain" description="PLAT" evidence="2">
    <location>
        <begin position="665"/>
        <end position="779"/>
    </location>
</feature>
<feature type="domain" description="Doublecortin" evidence="3">
    <location>
        <begin position="1"/>
        <end position="43"/>
    </location>
</feature>
<dbReference type="Proteomes" id="UP000008144">
    <property type="component" value="Chromosome 7"/>
</dbReference>
<dbReference type="Pfam" id="PF01477">
    <property type="entry name" value="PLAT"/>
    <property type="match status" value="4"/>
</dbReference>
<reference evidence="4" key="2">
    <citation type="journal article" date="2008" name="Genome Biol.">
        <title>Improved genome assembly and evidence-based global gene model set for the chordate Ciona intestinalis: new insight into intron and operon populations.</title>
        <authorList>
            <person name="Satou Y."/>
            <person name="Mineta K."/>
            <person name="Ogasawara M."/>
            <person name="Sasakura Y."/>
            <person name="Shoguchi E."/>
            <person name="Ueno K."/>
            <person name="Yamada L."/>
            <person name="Matsumoto J."/>
            <person name="Wasserscheid J."/>
            <person name="Dewar K."/>
            <person name="Wiley G.B."/>
            <person name="Macmil S.L."/>
            <person name="Roe B.A."/>
            <person name="Zeller R.W."/>
            <person name="Hastings K.E."/>
            <person name="Lemaire P."/>
            <person name="Lindquist E."/>
            <person name="Endo T."/>
            <person name="Hotta K."/>
            <person name="Inaba K."/>
        </authorList>
    </citation>
    <scope>NUCLEOTIDE SEQUENCE [LARGE SCALE GENOMIC DNA]</scope>
    <source>
        <strain evidence="4">wild type</strain>
    </source>
</reference>
<name>H2XXL5_CIOIN</name>
<sequence length="920" mass="103742">FRIRVQKLYTTDGRRIETLQDLFFGPNTFVAASREAFQPMDYRFKRVAISDDTKGIINKYLYNNNIKCFVSTEGRWTVAIATSELPAAGTDARVTITVYGTKGNTGPILLNDKNEPTFRSGNEDEFSVNVGSIGEIRKIRISHDNSGTSPGWLCESVTLTDQTTGEILQFPCNRWLSRDEDDGEICRELPARWSDKTVLPEITYVVTVTTGNLWNAGTSANVHMTIFGDLGDCGPRLLQHGGKSLPQVKGTTVVFRMQAVSLGTLYRVVIGHDGNTDGDGWFLERIAIKEDRVGSEEWIFPCNRWLDVGEDDGKIIRELYAEAKNCFLQNPVVEVRQRKQWDLEKWKFQRGNQIILLSHATHNAIRVRNDAGIDGLGDPSSSNCVFEVMRRRGNIRVFSNIAQSSFHLALDQNRVLGQGKGGSFCEFQVKVQSDRSVIFESCKYNGQHITFDPSGKPADTRGQPSAQGRLFTVYVKGCFRDGSIILLNTSPTQALAVTGVGDTKGGQSGPPKQFANFRVVKVAEGVRMFQCEKEPKRYLRIKDGLCDGLGSGDVYCHFKVQKHKLSGYVTLQSMKHRGVFVGLNTNGKARPTVDTGDENTQFYPEVIKCIFPNLVFLQKIHQQFGEKKSSPAVEWRTPEPSFPNREIKYISSQQKFVSIFLLPDGDFRIYVTTGNNGTNETISLTVYGENEVSEPIVLGKGTEGGVFQCGQTDEFQANLLKIRIIKKIRIGVEEASQDCDWRIKQVKMKDMGSNEILKFKFNRWISRSRDDGSTLRELPTVNQDGKLNMPMLKYQVLIYTGSILGSDTDASVYITIYGQRGDSGRRPLYKSMNNELKFQESQIDIFEVEAVHLGELTKNVLLSCQHEDSDWHGWYLDKLILEDMATQKQLVFNCNRWLSKYEDDQITVREMPTTRQGEET</sequence>
<dbReference type="GeneTree" id="ENSGT00390000018830"/>
<dbReference type="EMBL" id="EAAA01002474">
    <property type="status" value="NOT_ANNOTATED_CDS"/>
    <property type="molecule type" value="Genomic_DNA"/>
</dbReference>
<protein>
    <recommendedName>
        <fullName evidence="6">PLAT domain-containing protein</fullName>
    </recommendedName>
</protein>
<evidence type="ECO:0008006" key="6">
    <source>
        <dbReference type="Google" id="ProtNLM"/>
    </source>
</evidence>
<feature type="domain" description="PLAT" evidence="2">
    <location>
        <begin position="202"/>
        <end position="320"/>
    </location>
</feature>